<dbReference type="PANTHER" id="PTHR22674:SF6">
    <property type="entry name" value="NTPASE KAP FAMILY P-LOOP DOMAIN-CONTAINING PROTEIN 1"/>
    <property type="match status" value="1"/>
</dbReference>
<organism evidence="3 4">
    <name type="scientific">Nocardia ignorata</name>
    <dbReference type="NCBI Taxonomy" id="145285"/>
    <lineage>
        <taxon>Bacteria</taxon>
        <taxon>Bacillati</taxon>
        <taxon>Actinomycetota</taxon>
        <taxon>Actinomycetes</taxon>
        <taxon>Mycobacteriales</taxon>
        <taxon>Nocardiaceae</taxon>
        <taxon>Nocardia</taxon>
    </lineage>
</organism>
<sequence>MVDAIFDDALDPIALGVSGSWGSGKTTVLELIKSRITVESASRSGGQVLVVQVDPWRFDPLVGPKESLIAAVLFELEGAIKDADGSGKKAFALVKRLAKRVNWSKAIQMAASTAITLQLPKLEDLPDLINGGDEESQDSETKPQGMDQFREDFEALLDSDGLKHISRVVVLVDDLDRCLPPTVVQTLEAIRLFLSAKRMSFVIAADEARVAESIQHHLKLDAAQREGEETVAELYLHKIVQTTVPIPALSRVDTQAYLFLLLCRASVDDDQYDSLVADCMHLRHTEGSLEKLEVPAGVDLDEPLAIAARLTPILYEKLRGNPRRIKRFLNDLNVRHTVASHRGIDMKPAATAKLMVLERLLKDEFAMVLGWLSRNELRDKLDTLQAAATQGELSPASEEAASGTPETPDATQQSTFTDELIRWAKLPPLLDASAVSSYLYLAASFSNTLLVAEGLPQRLRDIAANLTSTSRVDQQAVSDDTLRALSESDAHELVGYLARSTRDQPVVQKFTVQSILRIVDCHPPVTDAAIAGLKRIPTKDLKPATVLLFLGRDKTIYQPLFDDWSQGNPPVPVRTAIEQVIGSR</sequence>
<dbReference type="InterPro" id="IPR027417">
    <property type="entry name" value="P-loop_NTPase"/>
</dbReference>
<reference evidence="3 4" key="1">
    <citation type="submission" date="2019-03" db="EMBL/GenBank/DDBJ databases">
        <title>Genomic Encyclopedia of Type Strains, Phase IV (KMG-IV): sequencing the most valuable type-strain genomes for metagenomic binning, comparative biology and taxonomic classification.</title>
        <authorList>
            <person name="Goeker M."/>
        </authorList>
    </citation>
    <scope>NUCLEOTIDE SEQUENCE [LARGE SCALE GENOMIC DNA]</scope>
    <source>
        <strain evidence="3 4">DSM 44496</strain>
    </source>
</reference>
<feature type="domain" description="KAP NTPase" evidence="2">
    <location>
        <begin position="11"/>
        <end position="337"/>
    </location>
</feature>
<accession>A0A4V3CMX4</accession>
<proteinExistence type="predicted"/>
<dbReference type="InterPro" id="IPR052754">
    <property type="entry name" value="NTPase_KAP_P-loop"/>
</dbReference>
<protein>
    <submittedName>
        <fullName evidence="3">KAP-like P-loop domain-containing protein</fullName>
    </submittedName>
</protein>
<keyword evidence="4" id="KW-1185">Reference proteome</keyword>
<evidence type="ECO:0000259" key="2">
    <source>
        <dbReference type="Pfam" id="PF07693"/>
    </source>
</evidence>
<feature type="region of interest" description="Disordered" evidence="1">
    <location>
        <begin position="389"/>
        <end position="413"/>
    </location>
</feature>
<gene>
    <name evidence="3" type="ORF">DFR75_1077</name>
</gene>
<dbReference type="PANTHER" id="PTHR22674">
    <property type="entry name" value="NTPASE, KAP FAMILY P-LOOP DOMAIN-CONTAINING 1"/>
    <property type="match status" value="1"/>
</dbReference>
<comment type="caution">
    <text evidence="3">The sequence shown here is derived from an EMBL/GenBank/DDBJ whole genome shotgun (WGS) entry which is preliminary data.</text>
</comment>
<dbReference type="InterPro" id="IPR011646">
    <property type="entry name" value="KAP_P-loop"/>
</dbReference>
<dbReference type="Gene3D" id="3.40.50.300">
    <property type="entry name" value="P-loop containing nucleotide triphosphate hydrolases"/>
    <property type="match status" value="1"/>
</dbReference>
<dbReference type="AlphaFoldDB" id="A0A4V3CMX4"/>
<dbReference type="EMBL" id="SNXK01000007">
    <property type="protein sequence ID" value="TDP31782.1"/>
    <property type="molecule type" value="Genomic_DNA"/>
</dbReference>
<evidence type="ECO:0000313" key="4">
    <source>
        <dbReference type="Proteomes" id="UP000295087"/>
    </source>
</evidence>
<evidence type="ECO:0000256" key="1">
    <source>
        <dbReference type="SAM" id="MobiDB-lite"/>
    </source>
</evidence>
<name>A0A4V3CMX4_NOCIG</name>
<dbReference type="Proteomes" id="UP000295087">
    <property type="component" value="Unassembled WGS sequence"/>
</dbReference>
<evidence type="ECO:0000313" key="3">
    <source>
        <dbReference type="EMBL" id="TDP31782.1"/>
    </source>
</evidence>
<dbReference type="SUPFAM" id="SSF52540">
    <property type="entry name" value="P-loop containing nucleoside triphosphate hydrolases"/>
    <property type="match status" value="1"/>
</dbReference>
<dbReference type="Pfam" id="PF07693">
    <property type="entry name" value="KAP_NTPase"/>
    <property type="match status" value="1"/>
</dbReference>